<dbReference type="SMART" id="SM00382">
    <property type="entry name" value="AAA"/>
    <property type="match status" value="1"/>
</dbReference>
<name>A0A6J6JXB0_9ZZZZ</name>
<dbReference type="InterPro" id="IPR013611">
    <property type="entry name" value="Transp-assoc_OB_typ2"/>
</dbReference>
<reference evidence="5" key="1">
    <citation type="submission" date="2020-05" db="EMBL/GenBank/DDBJ databases">
        <authorList>
            <person name="Chiriac C."/>
            <person name="Salcher M."/>
            <person name="Ghai R."/>
            <person name="Kavagutti S V."/>
        </authorList>
    </citation>
    <scope>NUCLEOTIDE SEQUENCE</scope>
</reference>
<dbReference type="AlphaFoldDB" id="A0A6J6JXB0"/>
<evidence type="ECO:0000256" key="1">
    <source>
        <dbReference type="ARBA" id="ARBA00022448"/>
    </source>
</evidence>
<dbReference type="Pfam" id="PF00005">
    <property type="entry name" value="ABC_tran"/>
    <property type="match status" value="1"/>
</dbReference>
<evidence type="ECO:0000313" key="5">
    <source>
        <dbReference type="EMBL" id="CAB4641138.1"/>
    </source>
</evidence>
<evidence type="ECO:0000256" key="2">
    <source>
        <dbReference type="ARBA" id="ARBA00022741"/>
    </source>
</evidence>
<dbReference type="Pfam" id="PF08402">
    <property type="entry name" value="TOBE_2"/>
    <property type="match status" value="1"/>
</dbReference>
<evidence type="ECO:0000259" key="4">
    <source>
        <dbReference type="PROSITE" id="PS50893"/>
    </source>
</evidence>
<dbReference type="SUPFAM" id="SSF52540">
    <property type="entry name" value="P-loop containing nucleoside triphosphate hydrolases"/>
    <property type="match status" value="1"/>
</dbReference>
<keyword evidence="2" id="KW-0547">Nucleotide-binding</keyword>
<proteinExistence type="predicted"/>
<dbReference type="InterPro" id="IPR008995">
    <property type="entry name" value="Mo/tungstate-bd_C_term_dom"/>
</dbReference>
<feature type="domain" description="ABC transporter" evidence="4">
    <location>
        <begin position="8"/>
        <end position="236"/>
    </location>
</feature>
<dbReference type="GO" id="GO:0016887">
    <property type="term" value="F:ATP hydrolysis activity"/>
    <property type="evidence" value="ECO:0007669"/>
    <property type="project" value="InterPro"/>
</dbReference>
<evidence type="ECO:0000256" key="3">
    <source>
        <dbReference type="ARBA" id="ARBA00022840"/>
    </source>
</evidence>
<keyword evidence="3" id="KW-0067">ATP-binding</keyword>
<dbReference type="EMBL" id="CAEZWE010000002">
    <property type="protein sequence ID" value="CAB4641138.1"/>
    <property type="molecule type" value="Genomic_DNA"/>
</dbReference>
<dbReference type="PANTHER" id="PTHR42781">
    <property type="entry name" value="SPERMIDINE/PUTRESCINE IMPORT ATP-BINDING PROTEIN POTA"/>
    <property type="match status" value="1"/>
</dbReference>
<dbReference type="InterPro" id="IPR003439">
    <property type="entry name" value="ABC_transporter-like_ATP-bd"/>
</dbReference>
<organism evidence="5">
    <name type="scientific">freshwater metagenome</name>
    <dbReference type="NCBI Taxonomy" id="449393"/>
    <lineage>
        <taxon>unclassified sequences</taxon>
        <taxon>metagenomes</taxon>
        <taxon>ecological metagenomes</taxon>
    </lineage>
</organism>
<dbReference type="GO" id="GO:0022857">
    <property type="term" value="F:transmembrane transporter activity"/>
    <property type="evidence" value="ECO:0007669"/>
    <property type="project" value="InterPro"/>
</dbReference>
<dbReference type="GO" id="GO:0005524">
    <property type="term" value="F:ATP binding"/>
    <property type="evidence" value="ECO:0007669"/>
    <property type="project" value="UniProtKB-KW"/>
</dbReference>
<dbReference type="InterPro" id="IPR050093">
    <property type="entry name" value="ABC_SmlMolc_Importer"/>
</dbReference>
<sequence length="318" mass="34304">MTSNHAAVAVSGLRRKLGDRDVLNGVDLEVAPGELITLVGPSGCGKSTMLRVIAGLEGLDEGHVTLDGVDVTHTPPEKRRIGLVFQDNALFGHMRVEKNIAFGLRHLSRTERKKRTAEMLEVVKLGHLARRYPHQLSGGEQQRVALARALAPRPAVVLLDEPFGALDEVLREELGWDVKAILTERNTAAILVTHDRHEAITLGDRVAVMDNGLILQCEAPRTVYDHPATRFVADFLAVSSYVSGASGDKVLVRPHQLRVSADGPHTVMRVEFLGATHRYTIRADDGSTLVSDVGPTEPLAVGSNCAVAVIDGVTSPGR</sequence>
<dbReference type="InterPro" id="IPR027417">
    <property type="entry name" value="P-loop_NTPase"/>
</dbReference>
<dbReference type="PANTHER" id="PTHR42781:SF4">
    <property type="entry name" value="SPERMIDINE_PUTRESCINE IMPORT ATP-BINDING PROTEIN POTA"/>
    <property type="match status" value="1"/>
</dbReference>
<dbReference type="InterPro" id="IPR003593">
    <property type="entry name" value="AAA+_ATPase"/>
</dbReference>
<dbReference type="FunFam" id="3.40.50.300:FF:000425">
    <property type="entry name" value="Probable ABC transporter, ATP-binding subunit"/>
    <property type="match status" value="1"/>
</dbReference>
<protein>
    <submittedName>
        <fullName evidence="5">Unannotated protein</fullName>
    </submittedName>
</protein>
<gene>
    <name evidence="5" type="ORF">UFOPK2169_00082</name>
</gene>
<dbReference type="PROSITE" id="PS50893">
    <property type="entry name" value="ABC_TRANSPORTER_2"/>
    <property type="match status" value="1"/>
</dbReference>
<accession>A0A6J6JXB0</accession>
<keyword evidence="1" id="KW-0813">Transport</keyword>
<dbReference type="InterPro" id="IPR017871">
    <property type="entry name" value="ABC_transporter-like_CS"/>
</dbReference>
<dbReference type="Gene3D" id="3.40.50.300">
    <property type="entry name" value="P-loop containing nucleotide triphosphate hydrolases"/>
    <property type="match status" value="1"/>
</dbReference>
<dbReference type="GO" id="GO:0043190">
    <property type="term" value="C:ATP-binding cassette (ABC) transporter complex"/>
    <property type="evidence" value="ECO:0007669"/>
    <property type="project" value="InterPro"/>
</dbReference>
<dbReference type="PROSITE" id="PS00211">
    <property type="entry name" value="ABC_TRANSPORTER_1"/>
    <property type="match status" value="1"/>
</dbReference>
<dbReference type="SUPFAM" id="SSF50331">
    <property type="entry name" value="MOP-like"/>
    <property type="match status" value="1"/>
</dbReference>